<feature type="domain" description="GGDEF" evidence="7">
    <location>
        <begin position="381"/>
        <end position="511"/>
    </location>
</feature>
<evidence type="ECO:0000256" key="1">
    <source>
        <dbReference type="ARBA" id="ARBA00004651"/>
    </source>
</evidence>
<dbReference type="NCBIfam" id="TIGR00254">
    <property type="entry name" value="GGDEF"/>
    <property type="match status" value="1"/>
</dbReference>
<dbReference type="Proteomes" id="UP000006094">
    <property type="component" value="Chromosome"/>
</dbReference>
<dbReference type="STRING" id="1128398.Curi_c05420"/>
<feature type="transmembrane region" description="Helical" evidence="6">
    <location>
        <begin position="12"/>
        <end position="30"/>
    </location>
</feature>
<accession>K0AXV9</accession>
<sequence length="511" mass="60134">MDNIRKKYQILILIIVLVMGIIIGVIYLYSMKSVEDIYEQYAEESIIDVKKSFIKDNVNNIISNIEQKKEKKTKYYKQLTDNSSEILDEYYQHSQNIFLDLCIEYFKFKDNKDIFSVLILDKVSNTIIYDRDYSNSNKEASYTERISLMKHNLSSYFQNSYGQYDVFWGVSKDYIDDIIKKQIHDEIHNSKFSNDAYIWINEVVNYEGGDNYAIRRVHPNLTDTENELLSTNTKDIKGNHPYLTELNGVKKNGEIFFNYYFQKKNSNIISEKLTYAKLYKEYDWIIAMGVYMDDIESYVEKTTTESKQIITRMVTHIALWIIWIIILIIFFLTLLEKWYYKNYNMTLNKEIYIDPLTKAYNRRAAVSHISSAFKNFKKTGLSPAIIMIDVDDFKKINDTYGHDAGDFVLINIAEILNKHIRSTDILCRWGGEEFLLICDRLKADDVFSFANKLLDSISQFEYESNDNKYKVTISMGVSYFDDFDNDFNSAIKRADVALYNAKNQGKNRVCM</sequence>
<dbReference type="Gene3D" id="3.30.70.270">
    <property type="match status" value="1"/>
</dbReference>
<keyword evidence="5 6" id="KW-0472">Membrane</keyword>
<dbReference type="SUPFAM" id="SSF55073">
    <property type="entry name" value="Nucleotide cyclase"/>
    <property type="match status" value="1"/>
</dbReference>
<keyword evidence="8" id="KW-0808">Transferase</keyword>
<dbReference type="KEGG" id="cad:Curi_c05420"/>
<dbReference type="Pfam" id="PF00990">
    <property type="entry name" value="GGDEF"/>
    <property type="match status" value="1"/>
</dbReference>
<dbReference type="RefSeq" id="WP_014966754.1">
    <property type="nucleotide sequence ID" value="NC_018664.1"/>
</dbReference>
<evidence type="ECO:0000256" key="3">
    <source>
        <dbReference type="ARBA" id="ARBA00022692"/>
    </source>
</evidence>
<dbReference type="AlphaFoldDB" id="K0AXV9"/>
<dbReference type="EMBL" id="CP003326">
    <property type="protein sequence ID" value="AFS77617.1"/>
    <property type="molecule type" value="Genomic_DNA"/>
</dbReference>
<dbReference type="eggNOG" id="COG4564">
    <property type="taxonomic scope" value="Bacteria"/>
</dbReference>
<gene>
    <name evidence="8" type="ordered locus">Curi_c05420</name>
</gene>
<dbReference type="SMART" id="SM00267">
    <property type="entry name" value="GGDEF"/>
    <property type="match status" value="1"/>
</dbReference>
<protein>
    <submittedName>
        <fullName evidence="8">Diguanylate cyclase</fullName>
        <ecNumber evidence="8">2.7.7.65</ecNumber>
    </submittedName>
</protein>
<reference evidence="8 9" key="1">
    <citation type="journal article" date="2012" name="PLoS ONE">
        <title>The purine-utilizing bacterium Clostridium acidurici 9a: a genome-guided metabolic reconsideration.</title>
        <authorList>
            <person name="Hartwich K."/>
            <person name="Poehlein A."/>
            <person name="Daniel R."/>
        </authorList>
    </citation>
    <scope>NUCLEOTIDE SEQUENCE [LARGE SCALE GENOMIC DNA]</scope>
    <source>
        <strain evidence="9">ATCC 7906 / DSM 604 / BCRC 14475 / CIP 104303 / KCTC 5404 / NCIMB 10678 / 9a</strain>
    </source>
</reference>
<dbReference type="HOGENOM" id="CLU_040628_0_0_9"/>
<organism evidence="8 9">
    <name type="scientific">Gottschalkia acidurici (strain ATCC 7906 / DSM 604 / BCRC 14475 / CIP 104303 / KCTC 5404 / NCIMB 10678 / 9a)</name>
    <name type="common">Clostridium acidurici</name>
    <dbReference type="NCBI Taxonomy" id="1128398"/>
    <lineage>
        <taxon>Bacteria</taxon>
        <taxon>Bacillati</taxon>
        <taxon>Bacillota</taxon>
        <taxon>Tissierellia</taxon>
        <taxon>Tissierellales</taxon>
        <taxon>Gottschalkiaceae</taxon>
        <taxon>Gottschalkia</taxon>
    </lineage>
</organism>
<evidence type="ECO:0000256" key="6">
    <source>
        <dbReference type="SAM" id="Phobius"/>
    </source>
</evidence>
<evidence type="ECO:0000259" key="7">
    <source>
        <dbReference type="PROSITE" id="PS50887"/>
    </source>
</evidence>
<evidence type="ECO:0000256" key="4">
    <source>
        <dbReference type="ARBA" id="ARBA00022989"/>
    </source>
</evidence>
<proteinExistence type="predicted"/>
<dbReference type="eggNOG" id="COG3706">
    <property type="taxonomic scope" value="Bacteria"/>
</dbReference>
<dbReference type="GO" id="GO:1902201">
    <property type="term" value="P:negative regulation of bacterial-type flagellum-dependent cell motility"/>
    <property type="evidence" value="ECO:0007669"/>
    <property type="project" value="TreeGrafter"/>
</dbReference>
<keyword evidence="2" id="KW-1003">Cell membrane</keyword>
<dbReference type="InterPro" id="IPR033480">
    <property type="entry name" value="sCache_2"/>
</dbReference>
<keyword evidence="8" id="KW-0548">Nucleotidyltransferase</keyword>
<dbReference type="InterPro" id="IPR043128">
    <property type="entry name" value="Rev_trsase/Diguanyl_cyclase"/>
</dbReference>
<evidence type="ECO:0000256" key="5">
    <source>
        <dbReference type="ARBA" id="ARBA00023136"/>
    </source>
</evidence>
<dbReference type="PROSITE" id="PS50887">
    <property type="entry name" value="GGDEF"/>
    <property type="match status" value="1"/>
</dbReference>
<dbReference type="EC" id="2.7.7.65" evidence="8"/>
<dbReference type="Gene3D" id="3.30.450.20">
    <property type="entry name" value="PAS domain"/>
    <property type="match status" value="1"/>
</dbReference>
<dbReference type="InterPro" id="IPR000160">
    <property type="entry name" value="GGDEF_dom"/>
</dbReference>
<feature type="transmembrane region" description="Helical" evidence="6">
    <location>
        <begin position="317"/>
        <end position="335"/>
    </location>
</feature>
<evidence type="ECO:0000313" key="8">
    <source>
        <dbReference type="EMBL" id="AFS77617.1"/>
    </source>
</evidence>
<keyword evidence="9" id="KW-1185">Reference proteome</keyword>
<dbReference type="GO" id="GO:0005886">
    <property type="term" value="C:plasma membrane"/>
    <property type="evidence" value="ECO:0007669"/>
    <property type="project" value="UniProtKB-SubCell"/>
</dbReference>
<dbReference type="Pfam" id="PF17200">
    <property type="entry name" value="sCache_2"/>
    <property type="match status" value="1"/>
</dbReference>
<dbReference type="CDD" id="cd01949">
    <property type="entry name" value="GGDEF"/>
    <property type="match status" value="1"/>
</dbReference>
<dbReference type="PANTHER" id="PTHR45138">
    <property type="entry name" value="REGULATORY COMPONENTS OF SENSORY TRANSDUCTION SYSTEM"/>
    <property type="match status" value="1"/>
</dbReference>
<evidence type="ECO:0000256" key="2">
    <source>
        <dbReference type="ARBA" id="ARBA00022475"/>
    </source>
</evidence>
<keyword evidence="3 6" id="KW-0812">Transmembrane</keyword>
<keyword evidence="4 6" id="KW-1133">Transmembrane helix</keyword>
<dbReference type="PANTHER" id="PTHR45138:SF9">
    <property type="entry name" value="DIGUANYLATE CYCLASE DGCM-RELATED"/>
    <property type="match status" value="1"/>
</dbReference>
<evidence type="ECO:0000313" key="9">
    <source>
        <dbReference type="Proteomes" id="UP000006094"/>
    </source>
</evidence>
<comment type="subcellular location">
    <subcellularLocation>
        <location evidence="1">Cell membrane</location>
        <topology evidence="1">Multi-pass membrane protein</topology>
    </subcellularLocation>
</comment>
<dbReference type="PATRIC" id="fig|1128398.3.peg.569"/>
<dbReference type="GO" id="GO:0043709">
    <property type="term" value="P:cell adhesion involved in single-species biofilm formation"/>
    <property type="evidence" value="ECO:0007669"/>
    <property type="project" value="TreeGrafter"/>
</dbReference>
<dbReference type="OrthoDB" id="1771403at2"/>
<dbReference type="InterPro" id="IPR050469">
    <property type="entry name" value="Diguanylate_Cyclase"/>
</dbReference>
<dbReference type="GO" id="GO:0052621">
    <property type="term" value="F:diguanylate cyclase activity"/>
    <property type="evidence" value="ECO:0007669"/>
    <property type="project" value="UniProtKB-EC"/>
</dbReference>
<dbReference type="InterPro" id="IPR029787">
    <property type="entry name" value="Nucleotide_cyclase"/>
</dbReference>
<dbReference type="FunFam" id="3.30.70.270:FF:000001">
    <property type="entry name" value="Diguanylate cyclase domain protein"/>
    <property type="match status" value="1"/>
</dbReference>
<name>K0AXV9_GOTA9</name>